<evidence type="ECO:0000313" key="4">
    <source>
        <dbReference type="Proteomes" id="UP000309673"/>
    </source>
</evidence>
<dbReference type="Proteomes" id="UP000309673">
    <property type="component" value="Unassembled WGS sequence"/>
</dbReference>
<protein>
    <recommendedName>
        <fullName evidence="5">GNAT-like C-terminal domain-containing protein</fullName>
    </recommendedName>
</protein>
<dbReference type="AlphaFoldDB" id="A0A4U0F774"/>
<dbReference type="RefSeq" id="WP_136779274.1">
    <property type="nucleotide sequence ID" value="NZ_SUPK01000009.1"/>
</dbReference>
<proteinExistence type="predicted"/>
<dbReference type="InterPro" id="IPR041644">
    <property type="entry name" value="GNAT_C"/>
</dbReference>
<comment type="caution">
    <text evidence="3">The sequence shown here is derived from an EMBL/GenBank/DDBJ whole genome shotgun (WGS) entry which is preliminary data.</text>
</comment>
<feature type="domain" description="N-acyltransferase N-terminal" evidence="1">
    <location>
        <begin position="11"/>
        <end position="144"/>
    </location>
</feature>
<gene>
    <name evidence="3" type="ORF">E5161_18010</name>
</gene>
<feature type="domain" description="GNAT-like C-terminal" evidence="2">
    <location>
        <begin position="146"/>
        <end position="367"/>
    </location>
</feature>
<name>A0A4U0F774_9BACL</name>
<organism evidence="3 4">
    <name type="scientific">Cohnella pontilimi</name>
    <dbReference type="NCBI Taxonomy" id="2564100"/>
    <lineage>
        <taxon>Bacteria</taxon>
        <taxon>Bacillati</taxon>
        <taxon>Bacillota</taxon>
        <taxon>Bacilli</taxon>
        <taxon>Bacillales</taxon>
        <taxon>Paenibacillaceae</taxon>
        <taxon>Cohnella</taxon>
    </lineage>
</organism>
<dbReference type="Pfam" id="PF18082">
    <property type="entry name" value="NAT_N"/>
    <property type="match status" value="1"/>
</dbReference>
<dbReference type="OrthoDB" id="2139859at2"/>
<dbReference type="Gene3D" id="3.40.630.120">
    <property type="match status" value="1"/>
</dbReference>
<evidence type="ECO:0000259" key="2">
    <source>
        <dbReference type="Pfam" id="PF18164"/>
    </source>
</evidence>
<dbReference type="InterPro" id="IPR041273">
    <property type="entry name" value="NAT_N"/>
</dbReference>
<accession>A0A4U0F774</accession>
<evidence type="ECO:0008006" key="5">
    <source>
        <dbReference type="Google" id="ProtNLM"/>
    </source>
</evidence>
<evidence type="ECO:0000313" key="3">
    <source>
        <dbReference type="EMBL" id="TJY39834.1"/>
    </source>
</evidence>
<dbReference type="Pfam" id="PF18164">
    <property type="entry name" value="GNAT_C"/>
    <property type="match status" value="1"/>
</dbReference>
<keyword evidence="4" id="KW-1185">Reference proteome</keyword>
<reference evidence="3 4" key="1">
    <citation type="submission" date="2019-04" db="EMBL/GenBank/DDBJ databases">
        <title>Cohnella sp. nov., isolated from soil.</title>
        <authorList>
            <person name="Kim W."/>
        </authorList>
    </citation>
    <scope>NUCLEOTIDE SEQUENCE [LARGE SCALE GENOMIC DNA]</scope>
    <source>
        <strain evidence="3 4">CAU 1483</strain>
    </source>
</reference>
<sequence length="386" mass="44788">MQTGFLSESYLQTANEILRLPPDIYGAYETAMRLMRENGKLAEWAVESRGKLFRSWETDELTDDLWPEYEALEHLLGEQTGMFYAVVLISGLPDTIDDYRTKGLPPGILTDTMEDVTVWIRDYRRRYGKWGFENFDWLKLHFTGRLFRLGRLQFVHDPFGYKIHVFRHVRTGEVAALSAASIWYDRHGLIDGNNGMSDEEGRWESSYEERERAIVGTPISSGGYARRETLCLPKEEWKKVLAENDPVLHVHIPEGGKMSHELCRKSYKLALEFYSAYFPELEFKAFACGSWLLSPQFRRLLPESSNIVRFLNDFHLFPLKSMEEWTFSRVFGKRHIDPATAPRDTALRRAILEFMAQGNRMISAGGFILREEARNLSDEGVRHGQH</sequence>
<dbReference type="EMBL" id="SUPK01000009">
    <property type="protein sequence ID" value="TJY39834.1"/>
    <property type="molecule type" value="Genomic_DNA"/>
</dbReference>
<evidence type="ECO:0000259" key="1">
    <source>
        <dbReference type="Pfam" id="PF18082"/>
    </source>
</evidence>